<evidence type="ECO:0000256" key="2">
    <source>
        <dbReference type="ARBA" id="ARBA00022801"/>
    </source>
</evidence>
<protein>
    <submittedName>
        <fullName evidence="3">Ribonuclease domain-containing protein</fullName>
    </submittedName>
</protein>
<evidence type="ECO:0000313" key="4">
    <source>
        <dbReference type="Proteomes" id="UP001595616"/>
    </source>
</evidence>
<sequence>MFKKVILFVAIFCFGALAGYFFHENETEGVSPKTNSINSQDVFPKDIHNSDITGRQEVIPAEAIEMYAYVIKNQSAPDGYVGGRKFNNFEKLLPIKNSNGKNISYQEWDIYPKIKGKNRGARRIVTDNYNNGYYTPDHYQSFIKIKPSKK</sequence>
<dbReference type="RefSeq" id="WP_379839594.1">
    <property type="nucleotide sequence ID" value="NZ_JBHRYQ010000001.1"/>
</dbReference>
<name>A0ABV7YZG9_9BACT</name>
<comment type="caution">
    <text evidence="3">The sequence shown here is derived from an EMBL/GenBank/DDBJ whole genome shotgun (WGS) entry which is preliminary data.</text>
</comment>
<dbReference type="Pfam" id="PF00545">
    <property type="entry name" value="Ribonuclease"/>
    <property type="match status" value="1"/>
</dbReference>
<proteinExistence type="predicted"/>
<evidence type="ECO:0000256" key="1">
    <source>
        <dbReference type="ARBA" id="ARBA00022722"/>
    </source>
</evidence>
<keyword evidence="1" id="KW-0540">Nuclease</keyword>
<reference evidence="4" key="1">
    <citation type="journal article" date="2019" name="Int. J. Syst. Evol. Microbiol.">
        <title>The Global Catalogue of Microorganisms (GCM) 10K type strain sequencing project: providing services to taxonomists for standard genome sequencing and annotation.</title>
        <authorList>
            <consortium name="The Broad Institute Genomics Platform"/>
            <consortium name="The Broad Institute Genome Sequencing Center for Infectious Disease"/>
            <person name="Wu L."/>
            <person name="Ma J."/>
        </authorList>
    </citation>
    <scope>NUCLEOTIDE SEQUENCE [LARGE SCALE GENOMIC DNA]</scope>
    <source>
        <strain evidence="4">CECT 7956</strain>
    </source>
</reference>
<dbReference type="Gene3D" id="3.10.450.30">
    <property type="entry name" value="Microbial ribonucleases"/>
    <property type="match status" value="1"/>
</dbReference>
<keyword evidence="4" id="KW-1185">Reference proteome</keyword>
<accession>A0ABV7YZG9</accession>
<keyword evidence="2" id="KW-0378">Hydrolase</keyword>
<organism evidence="3 4">
    <name type="scientific">Lacihabitans lacunae</name>
    <dbReference type="NCBI Taxonomy" id="1028214"/>
    <lineage>
        <taxon>Bacteria</taxon>
        <taxon>Pseudomonadati</taxon>
        <taxon>Bacteroidota</taxon>
        <taxon>Cytophagia</taxon>
        <taxon>Cytophagales</taxon>
        <taxon>Leadbetterellaceae</taxon>
        <taxon>Lacihabitans</taxon>
    </lineage>
</organism>
<dbReference type="InterPro" id="IPR000026">
    <property type="entry name" value="N1-like"/>
</dbReference>
<dbReference type="SUPFAM" id="SSF53933">
    <property type="entry name" value="Microbial ribonucleases"/>
    <property type="match status" value="1"/>
</dbReference>
<dbReference type="Proteomes" id="UP001595616">
    <property type="component" value="Unassembled WGS sequence"/>
</dbReference>
<dbReference type="EMBL" id="JBHRYQ010000001">
    <property type="protein sequence ID" value="MFC3812703.1"/>
    <property type="molecule type" value="Genomic_DNA"/>
</dbReference>
<dbReference type="InterPro" id="IPR016191">
    <property type="entry name" value="Ribonuclease/ribotoxin"/>
</dbReference>
<evidence type="ECO:0000313" key="3">
    <source>
        <dbReference type="EMBL" id="MFC3812703.1"/>
    </source>
</evidence>
<gene>
    <name evidence="3" type="ORF">ACFOOI_18720</name>
</gene>